<comment type="caution">
    <text evidence="1">The sequence shown here is derived from an EMBL/GenBank/DDBJ whole genome shotgun (WGS) entry which is preliminary data.</text>
</comment>
<accession>A0AAV4RGT1</accession>
<sequence>MRNLHLQLSPKLHPAFANRSRKCSEGMVKPLFTCPRFRIKWLLANLFVISTLDHRCVGGWTNLGKTSQYVNGVGSAEIVIGTQETGIDVGSVFLVKLRIKTSFCVMTAES</sequence>
<dbReference type="Proteomes" id="UP001054945">
    <property type="component" value="Unassembled WGS sequence"/>
</dbReference>
<evidence type="ECO:0000313" key="1">
    <source>
        <dbReference type="EMBL" id="GIY19911.1"/>
    </source>
</evidence>
<organism evidence="1 2">
    <name type="scientific">Caerostris extrusa</name>
    <name type="common">Bark spider</name>
    <name type="synonym">Caerostris bankana</name>
    <dbReference type="NCBI Taxonomy" id="172846"/>
    <lineage>
        <taxon>Eukaryota</taxon>
        <taxon>Metazoa</taxon>
        <taxon>Ecdysozoa</taxon>
        <taxon>Arthropoda</taxon>
        <taxon>Chelicerata</taxon>
        <taxon>Arachnida</taxon>
        <taxon>Araneae</taxon>
        <taxon>Araneomorphae</taxon>
        <taxon>Entelegynae</taxon>
        <taxon>Araneoidea</taxon>
        <taxon>Araneidae</taxon>
        <taxon>Caerostris</taxon>
    </lineage>
</organism>
<protein>
    <submittedName>
        <fullName evidence="1">Uncharacterized protein</fullName>
    </submittedName>
</protein>
<keyword evidence="2" id="KW-1185">Reference proteome</keyword>
<name>A0AAV4RGT1_CAEEX</name>
<reference evidence="1 2" key="1">
    <citation type="submission" date="2021-06" db="EMBL/GenBank/DDBJ databases">
        <title>Caerostris extrusa draft genome.</title>
        <authorList>
            <person name="Kono N."/>
            <person name="Arakawa K."/>
        </authorList>
    </citation>
    <scope>NUCLEOTIDE SEQUENCE [LARGE SCALE GENOMIC DNA]</scope>
</reference>
<proteinExistence type="predicted"/>
<gene>
    <name evidence="1" type="ORF">CEXT_806181</name>
</gene>
<evidence type="ECO:0000313" key="2">
    <source>
        <dbReference type="Proteomes" id="UP001054945"/>
    </source>
</evidence>
<dbReference type="EMBL" id="BPLR01007806">
    <property type="protein sequence ID" value="GIY19911.1"/>
    <property type="molecule type" value="Genomic_DNA"/>
</dbReference>
<dbReference type="AlphaFoldDB" id="A0AAV4RGT1"/>